<name>A0ABY9XEX9_9GAMM</name>
<evidence type="ECO:0000313" key="2">
    <source>
        <dbReference type="Proteomes" id="UP001300348"/>
    </source>
</evidence>
<keyword evidence="2" id="KW-1185">Reference proteome</keyword>
<protein>
    <recommendedName>
        <fullName evidence="3">Transposase</fullName>
    </recommendedName>
</protein>
<reference evidence="1 2" key="1">
    <citation type="journal article" date="2023" name="Access Microbiol">
        <title>The genome of a steinernematid-associated Pseudomonas piscis bacterium encodes the biosynthesis of insect toxins.</title>
        <authorList>
            <person name="Awori R.M."/>
            <person name="Hendre P."/>
            <person name="Amugune N.O."/>
        </authorList>
    </citation>
    <scope>NUCLEOTIDE SEQUENCE [LARGE SCALE GENOMIC DNA]</scope>
    <source>
        <strain evidence="1 2">97</strain>
    </source>
</reference>
<sequence>MLPPTVYFNQEFAPGDLIYGLRREIARYADFLHLKINLDAFDVQAVTIDQYVVPREVELSTTGRCRFYNMTLPKNILYFQNFISYLADHPKYHTALTYPNENNSRISGRKCKGALSWVTLGNNALTENMHIHFLLDGINMEYVVNKKPYPGNPDLETNVTARELRWIYRNKDHPQVQRKILFWLNRELTPPPWTGNGAVLWRNYVPHHIL</sequence>
<dbReference type="Proteomes" id="UP001300348">
    <property type="component" value="Chromosome"/>
</dbReference>
<dbReference type="RefSeq" id="WP_189761352.1">
    <property type="nucleotide sequence ID" value="NZ_CAWPOC010000138.1"/>
</dbReference>
<gene>
    <name evidence="1" type="ORF">QL112_015150</name>
</gene>
<evidence type="ECO:0000313" key="1">
    <source>
        <dbReference type="EMBL" id="WNH01161.1"/>
    </source>
</evidence>
<dbReference type="EMBL" id="CP133647">
    <property type="protein sequence ID" value="WNH01161.1"/>
    <property type="molecule type" value="Genomic_DNA"/>
</dbReference>
<evidence type="ECO:0008006" key="3">
    <source>
        <dbReference type="Google" id="ProtNLM"/>
    </source>
</evidence>
<organism evidence="1 2">
    <name type="scientific">Xenorhabdus griffiniae</name>
    <dbReference type="NCBI Taxonomy" id="351672"/>
    <lineage>
        <taxon>Bacteria</taxon>
        <taxon>Pseudomonadati</taxon>
        <taxon>Pseudomonadota</taxon>
        <taxon>Gammaproteobacteria</taxon>
        <taxon>Enterobacterales</taxon>
        <taxon>Morganellaceae</taxon>
        <taxon>Xenorhabdus</taxon>
    </lineage>
</organism>
<accession>A0ABY9XEX9</accession>
<dbReference type="GeneID" id="88856921"/>
<proteinExistence type="predicted"/>